<feature type="region of interest" description="Disordered" evidence="1">
    <location>
        <begin position="386"/>
        <end position="428"/>
    </location>
</feature>
<dbReference type="EMBL" id="KZ613490">
    <property type="protein sequence ID" value="PMD19173.1"/>
    <property type="molecule type" value="Genomic_DNA"/>
</dbReference>
<feature type="region of interest" description="Disordered" evidence="1">
    <location>
        <begin position="305"/>
        <end position="352"/>
    </location>
</feature>
<dbReference type="Proteomes" id="UP000235672">
    <property type="component" value="Unassembled WGS sequence"/>
</dbReference>
<feature type="compositionally biased region" description="Basic and acidic residues" evidence="1">
    <location>
        <begin position="265"/>
        <end position="277"/>
    </location>
</feature>
<feature type="compositionally biased region" description="Polar residues" evidence="1">
    <location>
        <begin position="1"/>
        <end position="16"/>
    </location>
</feature>
<feature type="compositionally biased region" description="Polar residues" evidence="1">
    <location>
        <begin position="329"/>
        <end position="348"/>
    </location>
</feature>
<sequence>MASSVNAPGATPSPSLTPAEPRYSVNKKVRALYVSIITRFPGTIRHAEFHERMIRAPDSCRASDQVPVTKLGNPLLHNLPRPLKSDGIDLTNHLDQHNRAFFLTKDRTCNICLKPTTSFWSDFRAFYVYYQARPAGEKTIFMPMCHVIPVCSQGDCLTKLKHISRDRFNEAFENLLCQYHRIDGTPNVSRAAIFEAAGTFKKALTYCGVCRTKWHSSQYRQAATFRAHLKGACMASLLEPMSHNEGELEGGENEQADNEGSTPSHIEHIEGRTHSEEVFHRRRVSAWQKLRRGLDAGEDWSPAYSPAALAATPGPNVPVRDENIDQDLSGPSGSGTTAVSSAPDSNRQPDYFLSPKTLAQTSRNPNTVPAAHGSLDVLENAHIESLDGISPGQAPGSNSQQAATGAGLSGDSGTLTDPDAANSSAPSSVPLEHVTSVLTFPNVSDLPEILMEAPENALGHNRNPWGSKRSTRKTVEKPPIFHNPVYDRPAVRWHYPCAESRCGTCVPCYGTIRSRGGWTAEAPAEASVDEWYPGVVKGSYRISLKRFSTFVRRSFVKDMI</sequence>
<evidence type="ECO:0000313" key="2">
    <source>
        <dbReference type="EMBL" id="PMD19173.1"/>
    </source>
</evidence>
<reference evidence="2 3" key="1">
    <citation type="submission" date="2016-05" db="EMBL/GenBank/DDBJ databases">
        <title>A degradative enzymes factory behind the ericoid mycorrhizal symbiosis.</title>
        <authorList>
            <consortium name="DOE Joint Genome Institute"/>
            <person name="Martino E."/>
            <person name="Morin E."/>
            <person name="Grelet G."/>
            <person name="Kuo A."/>
            <person name="Kohler A."/>
            <person name="Daghino S."/>
            <person name="Barry K."/>
            <person name="Choi C."/>
            <person name="Cichocki N."/>
            <person name="Clum A."/>
            <person name="Copeland A."/>
            <person name="Hainaut M."/>
            <person name="Haridas S."/>
            <person name="Labutti K."/>
            <person name="Lindquist E."/>
            <person name="Lipzen A."/>
            <person name="Khouja H.-R."/>
            <person name="Murat C."/>
            <person name="Ohm R."/>
            <person name="Olson A."/>
            <person name="Spatafora J."/>
            <person name="Veneault-Fourrey C."/>
            <person name="Henrissat B."/>
            <person name="Grigoriev I."/>
            <person name="Martin F."/>
            <person name="Perotto S."/>
        </authorList>
    </citation>
    <scope>NUCLEOTIDE SEQUENCE [LARGE SCALE GENOMIC DNA]</scope>
    <source>
        <strain evidence="2 3">UAMH 7357</strain>
    </source>
</reference>
<protein>
    <submittedName>
        <fullName evidence="2">Uncharacterized protein</fullName>
    </submittedName>
</protein>
<feature type="compositionally biased region" description="Acidic residues" evidence="1">
    <location>
        <begin position="247"/>
        <end position="257"/>
    </location>
</feature>
<gene>
    <name evidence="2" type="ORF">NA56DRAFT_204677</name>
</gene>
<feature type="compositionally biased region" description="Low complexity" evidence="1">
    <location>
        <begin position="417"/>
        <end position="428"/>
    </location>
</feature>
<accession>A0A2J6PYR4</accession>
<evidence type="ECO:0000256" key="1">
    <source>
        <dbReference type="SAM" id="MobiDB-lite"/>
    </source>
</evidence>
<feature type="region of interest" description="Disordered" evidence="1">
    <location>
        <begin position="1"/>
        <end position="21"/>
    </location>
</feature>
<proteinExistence type="predicted"/>
<feature type="region of interest" description="Disordered" evidence="1">
    <location>
        <begin position="243"/>
        <end position="277"/>
    </location>
</feature>
<keyword evidence="3" id="KW-1185">Reference proteome</keyword>
<dbReference type="AlphaFoldDB" id="A0A2J6PYR4"/>
<organism evidence="2 3">
    <name type="scientific">Hyaloscypha hepaticicola</name>
    <dbReference type="NCBI Taxonomy" id="2082293"/>
    <lineage>
        <taxon>Eukaryota</taxon>
        <taxon>Fungi</taxon>
        <taxon>Dikarya</taxon>
        <taxon>Ascomycota</taxon>
        <taxon>Pezizomycotina</taxon>
        <taxon>Leotiomycetes</taxon>
        <taxon>Helotiales</taxon>
        <taxon>Hyaloscyphaceae</taxon>
        <taxon>Hyaloscypha</taxon>
    </lineage>
</organism>
<evidence type="ECO:0000313" key="3">
    <source>
        <dbReference type="Proteomes" id="UP000235672"/>
    </source>
</evidence>
<name>A0A2J6PYR4_9HELO</name>